<keyword evidence="1" id="KW-0175">Coiled coil</keyword>
<feature type="compositionally biased region" description="Low complexity" evidence="2">
    <location>
        <begin position="1"/>
        <end position="10"/>
    </location>
</feature>
<proteinExistence type="predicted"/>
<name>A0A8H3E3H4_9AGAM</name>
<sequence>MPSSLPRSKSPLPPTPTPPLPKGKLSTASYVDPRERELRLLQEVADDLEREAEEEEKLAEEAEVRYAEFIQAMEATYKDDHEGLAWFCSQCDDSLVDLQDELADAQTQFEAKAYKYGQEIEDLRREIHAIDVEIEKKKKGIAK</sequence>
<feature type="coiled-coil region" evidence="1">
    <location>
        <begin position="34"/>
        <end position="140"/>
    </location>
</feature>
<dbReference type="AlphaFoldDB" id="A0A8H3E3H4"/>
<feature type="region of interest" description="Disordered" evidence="2">
    <location>
        <begin position="1"/>
        <end position="31"/>
    </location>
</feature>
<accession>A0A8H3E3H4</accession>
<gene>
    <name evidence="3" type="ORF">RDB_LOCUS69012</name>
</gene>
<protein>
    <submittedName>
        <fullName evidence="3">Uncharacterized protein</fullName>
    </submittedName>
</protein>
<evidence type="ECO:0000256" key="1">
    <source>
        <dbReference type="SAM" id="Coils"/>
    </source>
</evidence>
<dbReference type="Proteomes" id="UP000663827">
    <property type="component" value="Unassembled WGS sequence"/>
</dbReference>
<dbReference type="EMBL" id="CAJNJQ010001378">
    <property type="protein sequence ID" value="CAE7136154.1"/>
    <property type="molecule type" value="Genomic_DNA"/>
</dbReference>
<feature type="compositionally biased region" description="Pro residues" evidence="2">
    <location>
        <begin position="11"/>
        <end position="21"/>
    </location>
</feature>
<reference evidence="3" key="1">
    <citation type="submission" date="2021-01" db="EMBL/GenBank/DDBJ databases">
        <authorList>
            <person name="Kaushik A."/>
        </authorList>
    </citation>
    <scope>NUCLEOTIDE SEQUENCE</scope>
    <source>
        <strain evidence="3">AG5</strain>
    </source>
</reference>
<comment type="caution">
    <text evidence="3">The sequence shown here is derived from an EMBL/GenBank/DDBJ whole genome shotgun (WGS) entry which is preliminary data.</text>
</comment>
<evidence type="ECO:0000256" key="2">
    <source>
        <dbReference type="SAM" id="MobiDB-lite"/>
    </source>
</evidence>
<evidence type="ECO:0000313" key="3">
    <source>
        <dbReference type="EMBL" id="CAE7136154.1"/>
    </source>
</evidence>
<organism evidence="3 4">
    <name type="scientific">Rhizoctonia solani</name>
    <dbReference type="NCBI Taxonomy" id="456999"/>
    <lineage>
        <taxon>Eukaryota</taxon>
        <taxon>Fungi</taxon>
        <taxon>Dikarya</taxon>
        <taxon>Basidiomycota</taxon>
        <taxon>Agaricomycotina</taxon>
        <taxon>Agaricomycetes</taxon>
        <taxon>Cantharellales</taxon>
        <taxon>Ceratobasidiaceae</taxon>
        <taxon>Rhizoctonia</taxon>
    </lineage>
</organism>
<evidence type="ECO:0000313" key="4">
    <source>
        <dbReference type="Proteomes" id="UP000663827"/>
    </source>
</evidence>